<dbReference type="Proteomes" id="UP000013520">
    <property type="component" value="Chromosome"/>
</dbReference>
<evidence type="ECO:0000259" key="2">
    <source>
        <dbReference type="Pfam" id="PF01408"/>
    </source>
</evidence>
<dbReference type="InterPro" id="IPR036291">
    <property type="entry name" value="NAD(P)-bd_dom_sf"/>
</dbReference>
<dbReference type="PANTHER" id="PTHR43377">
    <property type="entry name" value="BILIVERDIN REDUCTASE A"/>
    <property type="match status" value="1"/>
</dbReference>
<dbReference type="GO" id="GO:0000166">
    <property type="term" value="F:nucleotide binding"/>
    <property type="evidence" value="ECO:0007669"/>
    <property type="project" value="InterPro"/>
</dbReference>
<dbReference type="eggNOG" id="COG0673">
    <property type="taxonomic scope" value="Bacteria"/>
</dbReference>
<reference evidence="4 5" key="1">
    <citation type="submission" date="2012-01" db="EMBL/GenBank/DDBJ databases">
        <title>Complete sequence of Desulfotomaculum gibsoniae DSM 7213.</title>
        <authorList>
            <consortium name="US DOE Joint Genome Institute"/>
            <person name="Lucas S."/>
            <person name="Han J."/>
            <person name="Lapidus A."/>
            <person name="Cheng J.-F."/>
            <person name="Goodwin L."/>
            <person name="Pitluck S."/>
            <person name="Peters L."/>
            <person name="Ovchinnikova G."/>
            <person name="Teshima H."/>
            <person name="Detter J.C."/>
            <person name="Han C."/>
            <person name="Tapia R."/>
            <person name="Land M."/>
            <person name="Hauser L."/>
            <person name="Kyrpides N."/>
            <person name="Ivanova N."/>
            <person name="Pagani I."/>
            <person name="Parshina S."/>
            <person name="Plugge C."/>
            <person name="Muyzer G."/>
            <person name="Kuever J."/>
            <person name="Ivanova A."/>
            <person name="Nazina T."/>
            <person name="Klenk H.-P."/>
            <person name="Brambilla E."/>
            <person name="Spring S."/>
            <person name="Stams A.F."/>
            <person name="Woyke T."/>
        </authorList>
    </citation>
    <scope>NUCLEOTIDE SEQUENCE [LARGE SCALE GENOMIC DNA]</scope>
    <source>
        <strain evidence="4 5">DSM 7213</strain>
    </source>
</reference>
<dbReference type="STRING" id="767817.Desgi_2964"/>
<dbReference type="InterPro" id="IPR051450">
    <property type="entry name" value="Gfo/Idh/MocA_Oxidoreductases"/>
</dbReference>
<accession>R4KRX3</accession>
<sequence length="366" mass="42000">MMHKLKVGIIGVGMAFERLHYPAYKQLADRYEIVALCDLDKEKALNWANRLNLQQDSVYTDFQEMLTRKDLDVIDIMMPIELNYEVTEAAAKRMAGQRKGIICEKPLAPTLEQAMRAKELAPKYNIPIMIAENFRYNQEIDLIRDLVRTKRVGDVWYFVQNRVVNFPEDMLKNKFPAKEWRQHPEFPGGAFTDTGVHDLAGLRHIFGPIDSLQAFGRPQTADFAPYAVINANLLFKSGVTGNFNFFCAGKEMQHPLIGLRIFGTQGMIYLEERDCGTINLAFNDGRQEQIPYEVQKGYYNELLNFYNALTGIEPISVTPEMEYGDLKTVHDVLKSIQEKRIISVDDSDSYHPPYQQPPVNQAHILQ</sequence>
<gene>
    <name evidence="4" type="ORF">Desgi_2964</name>
</gene>
<dbReference type="InterPro" id="IPR000683">
    <property type="entry name" value="Gfo/Idh/MocA-like_OxRdtase_N"/>
</dbReference>
<evidence type="ECO:0000259" key="3">
    <source>
        <dbReference type="Pfam" id="PF22725"/>
    </source>
</evidence>
<dbReference type="AlphaFoldDB" id="R4KRX3"/>
<evidence type="ECO:0000256" key="1">
    <source>
        <dbReference type="SAM" id="MobiDB-lite"/>
    </source>
</evidence>
<protein>
    <submittedName>
        <fullName evidence="4">Putative dehydrogenase</fullName>
    </submittedName>
</protein>
<evidence type="ECO:0000313" key="4">
    <source>
        <dbReference type="EMBL" id="AGL02351.1"/>
    </source>
</evidence>
<dbReference type="InterPro" id="IPR055170">
    <property type="entry name" value="GFO_IDH_MocA-like_dom"/>
</dbReference>
<proteinExistence type="predicted"/>
<dbReference type="SUPFAM" id="SSF55347">
    <property type="entry name" value="Glyceraldehyde-3-phosphate dehydrogenase-like, C-terminal domain"/>
    <property type="match status" value="1"/>
</dbReference>
<dbReference type="Pfam" id="PF22725">
    <property type="entry name" value="GFO_IDH_MocA_C3"/>
    <property type="match status" value="1"/>
</dbReference>
<organism evidence="4 5">
    <name type="scientific">Desulfoscipio gibsoniae DSM 7213</name>
    <dbReference type="NCBI Taxonomy" id="767817"/>
    <lineage>
        <taxon>Bacteria</taxon>
        <taxon>Bacillati</taxon>
        <taxon>Bacillota</taxon>
        <taxon>Clostridia</taxon>
        <taxon>Eubacteriales</taxon>
        <taxon>Desulfallaceae</taxon>
        <taxon>Desulfoscipio</taxon>
    </lineage>
</organism>
<dbReference type="PANTHER" id="PTHR43377:SF1">
    <property type="entry name" value="BILIVERDIN REDUCTASE A"/>
    <property type="match status" value="1"/>
</dbReference>
<name>R4KRX3_9FIRM</name>
<dbReference type="Gene3D" id="3.40.50.720">
    <property type="entry name" value="NAD(P)-binding Rossmann-like Domain"/>
    <property type="match status" value="1"/>
</dbReference>
<feature type="domain" description="GFO/IDH/MocA-like oxidoreductase" evidence="3">
    <location>
        <begin position="143"/>
        <end position="268"/>
    </location>
</feature>
<dbReference type="Pfam" id="PF01408">
    <property type="entry name" value="GFO_IDH_MocA"/>
    <property type="match status" value="1"/>
</dbReference>
<dbReference type="KEGG" id="dgi:Desgi_2964"/>
<evidence type="ECO:0000313" key="5">
    <source>
        <dbReference type="Proteomes" id="UP000013520"/>
    </source>
</evidence>
<dbReference type="HOGENOM" id="CLU_023194_3_1_9"/>
<feature type="region of interest" description="Disordered" evidence="1">
    <location>
        <begin position="346"/>
        <end position="366"/>
    </location>
</feature>
<dbReference type="Gene3D" id="3.30.360.10">
    <property type="entry name" value="Dihydrodipicolinate Reductase, domain 2"/>
    <property type="match status" value="1"/>
</dbReference>
<feature type="domain" description="Gfo/Idh/MocA-like oxidoreductase N-terminal" evidence="2">
    <location>
        <begin position="5"/>
        <end position="127"/>
    </location>
</feature>
<dbReference type="RefSeq" id="WP_006520788.1">
    <property type="nucleotide sequence ID" value="NC_021184.1"/>
</dbReference>
<keyword evidence="5" id="KW-1185">Reference proteome</keyword>
<dbReference type="EMBL" id="CP003273">
    <property type="protein sequence ID" value="AGL02351.1"/>
    <property type="molecule type" value="Genomic_DNA"/>
</dbReference>
<dbReference type="SUPFAM" id="SSF51735">
    <property type="entry name" value="NAD(P)-binding Rossmann-fold domains"/>
    <property type="match status" value="1"/>
</dbReference>